<reference evidence="4 5" key="1">
    <citation type="submission" date="2024-04" db="EMBL/GenBank/DDBJ databases">
        <authorList>
            <person name="Rising A."/>
            <person name="Reimegard J."/>
            <person name="Sonavane S."/>
            <person name="Akerstrom W."/>
            <person name="Nylinder S."/>
            <person name="Hedman E."/>
            <person name="Kallberg Y."/>
        </authorList>
    </citation>
    <scope>NUCLEOTIDE SEQUENCE [LARGE SCALE GENOMIC DNA]</scope>
</reference>
<dbReference type="InterPro" id="IPR002634">
    <property type="entry name" value="BolA"/>
</dbReference>
<gene>
    <name evidence="4" type="ORF">LARSCL_LOCUS13977</name>
</gene>
<sequence>MSGLLSFSGFLRNCKILSRLPTPVKNDVLFSSHSAEEFIENVVKRKLKNALQPEFMEVVNESAQHNVPRGSASHIRVTVVSPLFNNKNLVQRHRLVNAALQEELKGPIHALSIVAVSSSEVTEKEPEKTESPPCRGGSGL</sequence>
<proteinExistence type="inferred from homology"/>
<dbReference type="Proteomes" id="UP001497382">
    <property type="component" value="Unassembled WGS sequence"/>
</dbReference>
<comment type="similarity">
    <text evidence="1 2">Belongs to the BolA/IbaG family.</text>
</comment>
<feature type="compositionally biased region" description="Basic and acidic residues" evidence="3">
    <location>
        <begin position="121"/>
        <end position="130"/>
    </location>
</feature>
<name>A0AAV2APF5_9ARAC</name>
<dbReference type="PANTHER" id="PTHR46229">
    <property type="entry name" value="BOLA TRANSCRIPTION REGULATOR"/>
    <property type="match status" value="1"/>
</dbReference>
<dbReference type="PANTHER" id="PTHR46229:SF2">
    <property type="entry name" value="BOLA-LIKE PROTEIN 1"/>
    <property type="match status" value="1"/>
</dbReference>
<feature type="region of interest" description="Disordered" evidence="3">
    <location>
        <begin position="119"/>
        <end position="140"/>
    </location>
</feature>
<dbReference type="SUPFAM" id="SSF82657">
    <property type="entry name" value="BolA-like"/>
    <property type="match status" value="1"/>
</dbReference>
<dbReference type="InterPro" id="IPR050961">
    <property type="entry name" value="BolA/IbaG_stress_morph_reg"/>
</dbReference>
<organism evidence="4 5">
    <name type="scientific">Larinioides sclopetarius</name>
    <dbReference type="NCBI Taxonomy" id="280406"/>
    <lineage>
        <taxon>Eukaryota</taxon>
        <taxon>Metazoa</taxon>
        <taxon>Ecdysozoa</taxon>
        <taxon>Arthropoda</taxon>
        <taxon>Chelicerata</taxon>
        <taxon>Arachnida</taxon>
        <taxon>Araneae</taxon>
        <taxon>Araneomorphae</taxon>
        <taxon>Entelegynae</taxon>
        <taxon>Araneoidea</taxon>
        <taxon>Araneidae</taxon>
        <taxon>Larinioides</taxon>
    </lineage>
</organism>
<dbReference type="Gene3D" id="3.30.300.90">
    <property type="entry name" value="BolA-like"/>
    <property type="match status" value="1"/>
</dbReference>
<evidence type="ECO:0000256" key="1">
    <source>
        <dbReference type="ARBA" id="ARBA00005578"/>
    </source>
</evidence>
<evidence type="ECO:0000256" key="3">
    <source>
        <dbReference type="SAM" id="MobiDB-lite"/>
    </source>
</evidence>
<evidence type="ECO:0000313" key="5">
    <source>
        <dbReference type="Proteomes" id="UP001497382"/>
    </source>
</evidence>
<dbReference type="InterPro" id="IPR036065">
    <property type="entry name" value="BolA-like_sf"/>
</dbReference>
<dbReference type="Pfam" id="PF01722">
    <property type="entry name" value="BolA"/>
    <property type="match status" value="1"/>
</dbReference>
<keyword evidence="5" id="KW-1185">Reference proteome</keyword>
<dbReference type="AlphaFoldDB" id="A0AAV2APF5"/>
<evidence type="ECO:0000256" key="2">
    <source>
        <dbReference type="RuleBase" id="RU003860"/>
    </source>
</evidence>
<comment type="caution">
    <text evidence="4">The sequence shown here is derived from an EMBL/GenBank/DDBJ whole genome shotgun (WGS) entry which is preliminary data.</text>
</comment>
<dbReference type="EMBL" id="CAXIEN010000196">
    <property type="protein sequence ID" value="CAL1285908.1"/>
    <property type="molecule type" value="Genomic_DNA"/>
</dbReference>
<protein>
    <recommendedName>
        <fullName evidence="6">BolA-like protein 1</fullName>
    </recommendedName>
</protein>
<evidence type="ECO:0008006" key="6">
    <source>
        <dbReference type="Google" id="ProtNLM"/>
    </source>
</evidence>
<evidence type="ECO:0000313" key="4">
    <source>
        <dbReference type="EMBL" id="CAL1285908.1"/>
    </source>
</evidence>
<accession>A0AAV2APF5</accession>